<dbReference type="GO" id="GO:0006955">
    <property type="term" value="P:immune response"/>
    <property type="evidence" value="ECO:0007669"/>
    <property type="project" value="TreeGrafter"/>
</dbReference>
<feature type="transmembrane region" description="Helical" evidence="10">
    <location>
        <begin position="40"/>
        <end position="57"/>
    </location>
</feature>
<dbReference type="Ensembl" id="ENSONIT00000082542.1">
    <property type="protein sequence ID" value="ENSONIP00000050540.1"/>
    <property type="gene ID" value="ENSONIG00000007156.2"/>
</dbReference>
<dbReference type="SUPFAM" id="SSF81321">
    <property type="entry name" value="Family A G protein-coupled receptor-like"/>
    <property type="match status" value="1"/>
</dbReference>
<feature type="transmembrane region" description="Helical" evidence="10">
    <location>
        <begin position="203"/>
        <end position="223"/>
    </location>
</feature>
<evidence type="ECO:0000313" key="13">
    <source>
        <dbReference type="Proteomes" id="UP000005207"/>
    </source>
</evidence>
<evidence type="ECO:0000313" key="12">
    <source>
        <dbReference type="Ensembl" id="ENSONIP00000050540.1"/>
    </source>
</evidence>
<evidence type="ECO:0000256" key="5">
    <source>
        <dbReference type="ARBA" id="ARBA00023040"/>
    </source>
</evidence>
<dbReference type="Pfam" id="PF00001">
    <property type="entry name" value="7tm_1"/>
    <property type="match status" value="1"/>
</dbReference>
<sequence>MMLTVFLGLKRDNQFKKQTKKTTIQHLHVSTNQVHLRRSLLRIWILFGLFIFGFSNFQNKEQTTMYSYDEYESGLVDYSPTNFSDVQGFSQVFLTTLYSLVFTLGFIGNGLVVYVVVKHRNQSNLTDICLFNLALSDLLFVFTLPFYSHYARVGQWTFGDFMCRLLSGSHQTGFFSSIFFMVVMTLDRYVIIVHAHRVARYRTMRAAIILTVLVWMLSLFVSLPDFIFTQEIKKDSQKNRCSYPEESKVWERYNLFTTNVLGLVIPLLVMVGCYSRIIPTLVNMRTAKKHRIVKLIICIVVAFFLLWAPYNISRFLKFLQEKGKIPRNDTWDKNIRLSVVVTEAFAYTHCCLNPIIYAFVGQKFTRRALKLLKNFVPGIRNLSDSSFRRSSVVSKSSEVTSTYIM</sequence>
<dbReference type="OMA" id="DFMCHLL"/>
<evidence type="ECO:0000256" key="2">
    <source>
        <dbReference type="ARBA" id="ARBA00022475"/>
    </source>
</evidence>
<dbReference type="Proteomes" id="UP000005207">
    <property type="component" value="Linkage group LG11"/>
</dbReference>
<dbReference type="InterPro" id="IPR000276">
    <property type="entry name" value="GPCR_Rhodpsn"/>
</dbReference>
<dbReference type="FunCoup" id="A0A669CR96">
    <property type="interactions" value="133"/>
</dbReference>
<accession>A0A669CR96</accession>
<protein>
    <submittedName>
        <fullName evidence="12">C-C chemokine receptor type 2</fullName>
    </submittedName>
</protein>
<dbReference type="CDD" id="cd14984">
    <property type="entry name" value="7tmA_Chemokine_R"/>
    <property type="match status" value="1"/>
</dbReference>
<name>A0A669CR96_ORENI</name>
<evidence type="ECO:0000256" key="6">
    <source>
        <dbReference type="ARBA" id="ARBA00023136"/>
    </source>
</evidence>
<feature type="transmembrane region" description="Helical" evidence="10">
    <location>
        <begin position="337"/>
        <end position="360"/>
    </location>
</feature>
<reference evidence="12" key="3">
    <citation type="submission" date="2025-09" db="UniProtKB">
        <authorList>
            <consortium name="Ensembl"/>
        </authorList>
    </citation>
    <scope>IDENTIFICATION</scope>
</reference>
<feature type="transmembrane region" description="Helical" evidence="10">
    <location>
        <begin position="170"/>
        <end position="191"/>
    </location>
</feature>
<evidence type="ECO:0000256" key="7">
    <source>
        <dbReference type="ARBA" id="ARBA00023170"/>
    </source>
</evidence>
<comment type="similarity">
    <text evidence="9">Belongs to the G-protein coupled receptor 1 family.</text>
</comment>
<dbReference type="GeneTree" id="ENSGT01020000230359"/>
<feature type="transmembrane region" description="Helical" evidence="10">
    <location>
        <begin position="97"/>
        <end position="117"/>
    </location>
</feature>
<feature type="domain" description="G-protein coupled receptors family 1 profile" evidence="11">
    <location>
        <begin position="108"/>
        <end position="357"/>
    </location>
</feature>
<dbReference type="PROSITE" id="PS00237">
    <property type="entry name" value="G_PROTEIN_RECEP_F1_1"/>
    <property type="match status" value="1"/>
</dbReference>
<dbReference type="GO" id="GO:0009897">
    <property type="term" value="C:external side of plasma membrane"/>
    <property type="evidence" value="ECO:0007669"/>
    <property type="project" value="TreeGrafter"/>
</dbReference>
<keyword evidence="3 9" id="KW-0812">Transmembrane</keyword>
<dbReference type="InterPro" id="IPR050119">
    <property type="entry name" value="CCR1-9-like"/>
</dbReference>
<dbReference type="GO" id="GO:0007204">
    <property type="term" value="P:positive regulation of cytosolic calcium ion concentration"/>
    <property type="evidence" value="ECO:0007669"/>
    <property type="project" value="TreeGrafter"/>
</dbReference>
<dbReference type="InterPro" id="IPR017452">
    <property type="entry name" value="GPCR_Rhodpsn_7TM"/>
</dbReference>
<keyword evidence="13" id="KW-1185">Reference proteome</keyword>
<dbReference type="GO" id="GO:0019722">
    <property type="term" value="P:calcium-mediated signaling"/>
    <property type="evidence" value="ECO:0007669"/>
    <property type="project" value="TreeGrafter"/>
</dbReference>
<keyword evidence="7 9" id="KW-0675">Receptor</keyword>
<dbReference type="GO" id="GO:0016493">
    <property type="term" value="F:C-C chemokine receptor activity"/>
    <property type="evidence" value="ECO:0007669"/>
    <property type="project" value="TreeGrafter"/>
</dbReference>
<dbReference type="PROSITE" id="PS50262">
    <property type="entry name" value="G_PROTEIN_RECEP_F1_2"/>
    <property type="match status" value="1"/>
</dbReference>
<keyword evidence="5 9" id="KW-0297">G-protein coupled receptor</keyword>
<evidence type="ECO:0000256" key="3">
    <source>
        <dbReference type="ARBA" id="ARBA00022692"/>
    </source>
</evidence>
<evidence type="ECO:0000256" key="10">
    <source>
        <dbReference type="SAM" id="Phobius"/>
    </source>
</evidence>
<dbReference type="InParanoid" id="A0A669CR96"/>
<dbReference type="Gene3D" id="1.20.1070.10">
    <property type="entry name" value="Rhodopsin 7-helix transmembrane proteins"/>
    <property type="match status" value="1"/>
</dbReference>
<keyword evidence="4 10" id="KW-1133">Transmembrane helix</keyword>
<feature type="transmembrane region" description="Helical" evidence="10">
    <location>
        <begin position="129"/>
        <end position="150"/>
    </location>
</feature>
<evidence type="ECO:0000256" key="1">
    <source>
        <dbReference type="ARBA" id="ARBA00004651"/>
    </source>
</evidence>
<reference evidence="13" key="1">
    <citation type="submission" date="2012-01" db="EMBL/GenBank/DDBJ databases">
        <title>The Genome Sequence of Oreochromis niloticus (Nile Tilapia).</title>
        <authorList>
            <consortium name="Broad Institute Genome Assembly Team"/>
            <consortium name="Broad Institute Sequencing Platform"/>
            <person name="Di Palma F."/>
            <person name="Johnson J."/>
            <person name="Lander E.S."/>
            <person name="Lindblad-Toh K."/>
        </authorList>
    </citation>
    <scope>NUCLEOTIDE SEQUENCE [LARGE SCALE GENOMIC DNA]</scope>
</reference>
<evidence type="ECO:0000256" key="8">
    <source>
        <dbReference type="ARBA" id="ARBA00023224"/>
    </source>
</evidence>
<evidence type="ECO:0000259" key="11">
    <source>
        <dbReference type="PROSITE" id="PS50262"/>
    </source>
</evidence>
<keyword evidence="8 9" id="KW-0807">Transducer</keyword>
<organism evidence="12 13">
    <name type="scientific">Oreochromis niloticus</name>
    <name type="common">Nile tilapia</name>
    <name type="synonym">Tilapia nilotica</name>
    <dbReference type="NCBI Taxonomy" id="8128"/>
    <lineage>
        <taxon>Eukaryota</taxon>
        <taxon>Metazoa</taxon>
        <taxon>Chordata</taxon>
        <taxon>Craniata</taxon>
        <taxon>Vertebrata</taxon>
        <taxon>Euteleostomi</taxon>
        <taxon>Actinopterygii</taxon>
        <taxon>Neopterygii</taxon>
        <taxon>Teleostei</taxon>
        <taxon>Neoteleostei</taxon>
        <taxon>Acanthomorphata</taxon>
        <taxon>Ovalentaria</taxon>
        <taxon>Cichlomorphae</taxon>
        <taxon>Cichliformes</taxon>
        <taxon>Cichlidae</taxon>
        <taxon>African cichlids</taxon>
        <taxon>Pseudocrenilabrinae</taxon>
        <taxon>Oreochromini</taxon>
        <taxon>Oreochromis</taxon>
    </lineage>
</organism>
<feature type="transmembrane region" description="Helical" evidence="10">
    <location>
        <begin position="253"/>
        <end position="271"/>
    </location>
</feature>
<gene>
    <name evidence="12" type="primary">LOC100703427</name>
</gene>
<dbReference type="InterPro" id="IPR000355">
    <property type="entry name" value="Chemokine_rcpt"/>
</dbReference>
<keyword evidence="2" id="KW-1003">Cell membrane</keyword>
<feature type="transmembrane region" description="Helical" evidence="10">
    <location>
        <begin position="292"/>
        <end position="310"/>
    </location>
</feature>
<keyword evidence="6 10" id="KW-0472">Membrane</keyword>
<dbReference type="PANTHER" id="PTHR10489">
    <property type="entry name" value="CELL ADHESION MOLECULE"/>
    <property type="match status" value="1"/>
</dbReference>
<evidence type="ECO:0000256" key="4">
    <source>
        <dbReference type="ARBA" id="ARBA00022989"/>
    </source>
</evidence>
<evidence type="ECO:0000256" key="9">
    <source>
        <dbReference type="RuleBase" id="RU000688"/>
    </source>
</evidence>
<dbReference type="AlphaFoldDB" id="A0A669CR96"/>
<reference evidence="12" key="2">
    <citation type="submission" date="2025-08" db="UniProtKB">
        <authorList>
            <consortium name="Ensembl"/>
        </authorList>
    </citation>
    <scope>IDENTIFICATION</scope>
</reference>
<dbReference type="PANTHER" id="PTHR10489:SF686">
    <property type="entry name" value="C-C CHEMOKINE RECEPTOR TYPE 5"/>
    <property type="match status" value="1"/>
</dbReference>
<dbReference type="PRINTS" id="PR00237">
    <property type="entry name" value="GPCRRHODOPSN"/>
</dbReference>
<dbReference type="PRINTS" id="PR00657">
    <property type="entry name" value="CCCHEMOKINER"/>
</dbReference>
<dbReference type="GO" id="GO:0019957">
    <property type="term" value="F:C-C chemokine binding"/>
    <property type="evidence" value="ECO:0007669"/>
    <property type="project" value="TreeGrafter"/>
</dbReference>
<dbReference type="GO" id="GO:0060326">
    <property type="term" value="P:cell chemotaxis"/>
    <property type="evidence" value="ECO:0007669"/>
    <property type="project" value="TreeGrafter"/>
</dbReference>
<proteinExistence type="inferred from homology"/>
<comment type="subcellular location">
    <subcellularLocation>
        <location evidence="1">Cell membrane</location>
        <topology evidence="1">Multi-pass membrane protein</topology>
    </subcellularLocation>
</comment>